<dbReference type="Proteomes" id="UP001596154">
    <property type="component" value="Unassembled WGS sequence"/>
</dbReference>
<proteinExistence type="predicted"/>
<sequence length="51" mass="5406">MDTTQVSGHVDVHHDNGTGTRPASANPARYVEARERSQLVQATPHPGAVDA</sequence>
<organism evidence="2 3">
    <name type="scientific">Streptomyces bullii</name>
    <dbReference type="NCBI Taxonomy" id="349910"/>
    <lineage>
        <taxon>Bacteria</taxon>
        <taxon>Bacillati</taxon>
        <taxon>Actinomycetota</taxon>
        <taxon>Actinomycetes</taxon>
        <taxon>Kitasatosporales</taxon>
        <taxon>Streptomycetaceae</taxon>
        <taxon>Streptomyces</taxon>
    </lineage>
</organism>
<reference evidence="3" key="1">
    <citation type="journal article" date="2019" name="Int. J. Syst. Evol. Microbiol.">
        <title>The Global Catalogue of Microorganisms (GCM) 10K type strain sequencing project: providing services to taxonomists for standard genome sequencing and annotation.</title>
        <authorList>
            <consortium name="The Broad Institute Genomics Platform"/>
            <consortium name="The Broad Institute Genome Sequencing Center for Infectious Disease"/>
            <person name="Wu L."/>
            <person name="Ma J."/>
        </authorList>
    </citation>
    <scope>NUCLEOTIDE SEQUENCE [LARGE SCALE GENOMIC DNA]</scope>
    <source>
        <strain evidence="3">CGMCC 4.7248</strain>
    </source>
</reference>
<comment type="caution">
    <text evidence="2">The sequence shown here is derived from an EMBL/GenBank/DDBJ whole genome shotgun (WGS) entry which is preliminary data.</text>
</comment>
<evidence type="ECO:0000313" key="3">
    <source>
        <dbReference type="Proteomes" id="UP001596154"/>
    </source>
</evidence>
<name>A0ABW0UIJ2_9ACTN</name>
<gene>
    <name evidence="2" type="ORF">ACFPZJ_06225</name>
</gene>
<keyword evidence="3" id="KW-1185">Reference proteome</keyword>
<dbReference type="RefSeq" id="WP_381018338.1">
    <property type="nucleotide sequence ID" value="NZ_JBHSNY010000002.1"/>
</dbReference>
<protein>
    <submittedName>
        <fullName evidence="2">Uncharacterized protein</fullName>
    </submittedName>
</protein>
<feature type="region of interest" description="Disordered" evidence="1">
    <location>
        <begin position="1"/>
        <end position="30"/>
    </location>
</feature>
<evidence type="ECO:0000256" key="1">
    <source>
        <dbReference type="SAM" id="MobiDB-lite"/>
    </source>
</evidence>
<accession>A0ABW0UIJ2</accession>
<evidence type="ECO:0000313" key="2">
    <source>
        <dbReference type="EMBL" id="MFC5633396.1"/>
    </source>
</evidence>
<dbReference type="EMBL" id="JBHSNY010000002">
    <property type="protein sequence ID" value="MFC5633396.1"/>
    <property type="molecule type" value="Genomic_DNA"/>
</dbReference>